<keyword evidence="4" id="KW-0804">Transcription</keyword>
<evidence type="ECO:0000313" key="6">
    <source>
        <dbReference type="Proteomes" id="UP000282731"/>
    </source>
</evidence>
<dbReference type="AlphaFoldDB" id="A0A3Q9NZ88"/>
<evidence type="ECO:0000256" key="2">
    <source>
        <dbReference type="ARBA" id="ARBA00023015"/>
    </source>
</evidence>
<organism evidence="5 6">
    <name type="scientific">Brevibacterium aurantiacum</name>
    <dbReference type="NCBI Taxonomy" id="273384"/>
    <lineage>
        <taxon>Bacteria</taxon>
        <taxon>Bacillati</taxon>
        <taxon>Actinomycetota</taxon>
        <taxon>Actinomycetes</taxon>
        <taxon>Micrococcales</taxon>
        <taxon>Brevibacteriaceae</taxon>
        <taxon>Brevibacterium</taxon>
    </lineage>
</organism>
<evidence type="ECO:0000313" key="5">
    <source>
        <dbReference type="EMBL" id="AZT98090.1"/>
    </source>
</evidence>
<proteinExistence type="inferred from homology"/>
<dbReference type="InterPro" id="IPR005650">
    <property type="entry name" value="BlaI_family"/>
</dbReference>
<evidence type="ECO:0000256" key="4">
    <source>
        <dbReference type="ARBA" id="ARBA00023163"/>
    </source>
</evidence>
<protein>
    <submittedName>
        <fullName evidence="5">2'-5' RNA ligase</fullName>
    </submittedName>
</protein>
<dbReference type="GO" id="GO:0045892">
    <property type="term" value="P:negative regulation of DNA-templated transcription"/>
    <property type="evidence" value="ECO:0007669"/>
    <property type="project" value="InterPro"/>
</dbReference>
<reference evidence="5 6" key="1">
    <citation type="submission" date="2017-12" db="EMBL/GenBank/DDBJ databases">
        <authorList>
            <person name="Levesque S."/>
        </authorList>
    </citation>
    <scope>NUCLEOTIDE SEQUENCE [LARGE SCALE GENOMIC DNA]</scope>
    <source>
        <strain evidence="5 6">SMQ-1420</strain>
    </source>
</reference>
<dbReference type="SUPFAM" id="SSF46785">
    <property type="entry name" value="Winged helix' DNA-binding domain"/>
    <property type="match status" value="1"/>
</dbReference>
<keyword evidence="5" id="KW-0436">Ligase</keyword>
<reference evidence="5 6" key="2">
    <citation type="submission" date="2019-01" db="EMBL/GenBank/DDBJ databases">
        <title>Comparative genomic analysis of Brevibacterium aurantiacum sheds light on its evolution and its adaptation to smear-ripened cheeses.</title>
        <authorList>
            <person name="Moineau S."/>
        </authorList>
    </citation>
    <scope>NUCLEOTIDE SEQUENCE [LARGE SCALE GENOMIC DNA]</scope>
    <source>
        <strain evidence="5 6">SMQ-1420</strain>
    </source>
</reference>
<dbReference type="InterPro" id="IPR036388">
    <property type="entry name" value="WH-like_DNA-bd_sf"/>
</dbReference>
<evidence type="ECO:0000256" key="3">
    <source>
        <dbReference type="ARBA" id="ARBA00023125"/>
    </source>
</evidence>
<dbReference type="Proteomes" id="UP000282731">
    <property type="component" value="Chromosome"/>
</dbReference>
<keyword evidence="2" id="KW-0805">Transcription regulation</keyword>
<dbReference type="EMBL" id="CP025334">
    <property type="protein sequence ID" value="AZT98090.1"/>
    <property type="molecule type" value="Genomic_DNA"/>
</dbReference>
<gene>
    <name evidence="5" type="ORF">CXR27_14615</name>
</gene>
<accession>A0A3Q9NZ88</accession>
<sequence>MTGGATRERGELEQEIMRLLRAQAQPIGARELQDLFSDQVPAYTTLMTVLTRLEKKGEVVRSGNSPRKVKFFPARSDEEHASQTMLSALGSAGDRRAALLAFAGNLDEDDVALLSSAFVTPRKKR</sequence>
<dbReference type="InterPro" id="IPR036390">
    <property type="entry name" value="WH_DNA-bd_sf"/>
</dbReference>
<dbReference type="GO" id="GO:0016874">
    <property type="term" value="F:ligase activity"/>
    <property type="evidence" value="ECO:0007669"/>
    <property type="project" value="UniProtKB-KW"/>
</dbReference>
<dbReference type="GO" id="GO:0003677">
    <property type="term" value="F:DNA binding"/>
    <property type="evidence" value="ECO:0007669"/>
    <property type="project" value="UniProtKB-KW"/>
</dbReference>
<name>A0A3Q9NZ88_BREAU</name>
<dbReference type="Gene3D" id="1.10.10.10">
    <property type="entry name" value="Winged helix-like DNA-binding domain superfamily/Winged helix DNA-binding domain"/>
    <property type="match status" value="1"/>
</dbReference>
<comment type="similarity">
    <text evidence="1">Belongs to the BlaI transcriptional regulatory family.</text>
</comment>
<dbReference type="Pfam" id="PF03965">
    <property type="entry name" value="Penicillinase_R"/>
    <property type="match status" value="1"/>
</dbReference>
<dbReference type="RefSeq" id="WP_127362259.1">
    <property type="nucleotide sequence ID" value="NZ_CP025334.1"/>
</dbReference>
<keyword evidence="3" id="KW-0238">DNA-binding</keyword>
<evidence type="ECO:0000256" key="1">
    <source>
        <dbReference type="ARBA" id="ARBA00011046"/>
    </source>
</evidence>